<dbReference type="GeneID" id="54333028"/>
<dbReference type="OrthoDB" id="2564812at2759"/>
<evidence type="ECO:0000313" key="4">
    <source>
        <dbReference type="EMBL" id="THC97317.1"/>
    </source>
</evidence>
<dbReference type="PANTHER" id="PTHR39460:SF1">
    <property type="entry name" value="C6 TRANSCRIPTION FACTOR"/>
    <property type="match status" value="1"/>
</dbReference>
<feature type="compositionally biased region" description="Polar residues" evidence="1">
    <location>
        <begin position="123"/>
        <end position="148"/>
    </location>
</feature>
<evidence type="ECO:0000256" key="1">
    <source>
        <dbReference type="SAM" id="MobiDB-lite"/>
    </source>
</evidence>
<gene>
    <name evidence="3" type="ORF">ATNIH1004_010326</name>
    <name evidence="4" type="ORF">EYZ11_003208</name>
</gene>
<dbReference type="EMBL" id="SOSA01000079">
    <property type="protein sequence ID" value="THC97317.1"/>
    <property type="molecule type" value="Genomic_DNA"/>
</dbReference>
<sequence length="382" mass="41362">MAPSIRVSATRPSSTPTITPRFSLFLSILLVLPSIVVALALPPVARSELDDTISHLLSGEIVGDDLQDVSHSPPQKRARQDQEILDVVLEIDPSINSRAASLPILIASADHNDLLEDEEEDQPSSPIRRSTDQSIPTPMPFDTNTGSNFTSETCERFVDDFLSNSTFTSCHAISMLMRNSYSFFQTVRSATATSHVLDLACGADFNKCSAYMADLATRLRKKDACGVDYAAGNNIVQQAYTNMIAYEPIYRATCLKNPSTSDYCFVDAATNTSNSADYNVYFLPFGSPISGKPYPTCNACLQASMDVFAQWAQKDGQPLVNSYLPSAKAINSQCGANFASVNVTVGVDKAASSGASWTTVQPDLSLQYIIALTMGVIYLGFF</sequence>
<dbReference type="EMBL" id="QUQM01000005">
    <property type="protein sequence ID" value="KAA8643557.1"/>
    <property type="molecule type" value="Genomic_DNA"/>
</dbReference>
<feature type="domain" description="DUF7729" evidence="2">
    <location>
        <begin position="137"/>
        <end position="342"/>
    </location>
</feature>
<evidence type="ECO:0000313" key="5">
    <source>
        <dbReference type="Proteomes" id="UP000308092"/>
    </source>
</evidence>
<organism evidence="4 5">
    <name type="scientific">Aspergillus tanneri</name>
    <dbReference type="NCBI Taxonomy" id="1220188"/>
    <lineage>
        <taxon>Eukaryota</taxon>
        <taxon>Fungi</taxon>
        <taxon>Dikarya</taxon>
        <taxon>Ascomycota</taxon>
        <taxon>Pezizomycotina</taxon>
        <taxon>Eurotiomycetes</taxon>
        <taxon>Eurotiomycetidae</taxon>
        <taxon>Eurotiales</taxon>
        <taxon>Aspergillaceae</taxon>
        <taxon>Aspergillus</taxon>
        <taxon>Aspergillus subgen. Circumdati</taxon>
    </lineage>
</organism>
<evidence type="ECO:0000259" key="2">
    <source>
        <dbReference type="Pfam" id="PF24855"/>
    </source>
</evidence>
<reference evidence="3 6" key="2">
    <citation type="submission" date="2019-08" db="EMBL/GenBank/DDBJ databases">
        <title>The genome sequence of a newly discovered highly antifungal drug resistant Aspergillus species, Aspergillus tanneri NIH 1004.</title>
        <authorList>
            <person name="Mounaud S."/>
            <person name="Singh I."/>
            <person name="Joardar V."/>
            <person name="Pakala S."/>
            <person name="Pakala S."/>
            <person name="Venepally P."/>
            <person name="Chung J.K."/>
            <person name="Losada L."/>
            <person name="Nierman W.C."/>
        </authorList>
    </citation>
    <scope>NUCLEOTIDE SEQUENCE [LARGE SCALE GENOMIC DNA]</scope>
    <source>
        <strain evidence="3 6">NIH1004</strain>
    </source>
</reference>
<comment type="caution">
    <text evidence="4">The sequence shown here is derived from an EMBL/GenBank/DDBJ whole genome shotgun (WGS) entry which is preliminary data.</text>
</comment>
<protein>
    <recommendedName>
        <fullName evidence="2">DUF7729 domain-containing protein</fullName>
    </recommendedName>
</protein>
<dbReference type="Proteomes" id="UP000324241">
    <property type="component" value="Unassembled WGS sequence"/>
</dbReference>
<proteinExistence type="predicted"/>
<dbReference type="PANTHER" id="PTHR39460">
    <property type="entry name" value="EXPRESSED PROTEIN"/>
    <property type="match status" value="1"/>
</dbReference>
<reference evidence="4 5" key="1">
    <citation type="submission" date="2019-03" db="EMBL/GenBank/DDBJ databases">
        <title>The genome sequence of a newly discovered highly antifungal drug resistant Aspergillus species, Aspergillus tanneri NIH 1004.</title>
        <authorList>
            <person name="Mounaud S."/>
            <person name="Singh I."/>
            <person name="Joardar V."/>
            <person name="Pakala S."/>
            <person name="Pakala S."/>
            <person name="Venepally P."/>
            <person name="Hoover J."/>
            <person name="Nierman W."/>
            <person name="Chung J."/>
            <person name="Losada L."/>
        </authorList>
    </citation>
    <scope>NUCLEOTIDE SEQUENCE [LARGE SCALE GENOMIC DNA]</scope>
    <source>
        <strain evidence="4 5">NIH1004</strain>
    </source>
</reference>
<keyword evidence="5" id="KW-1185">Reference proteome</keyword>
<dbReference type="Proteomes" id="UP000308092">
    <property type="component" value="Unassembled WGS sequence"/>
</dbReference>
<feature type="region of interest" description="Disordered" evidence="1">
    <location>
        <begin position="113"/>
        <end position="148"/>
    </location>
</feature>
<name>A0A4S3JR13_9EURO</name>
<dbReference type="AlphaFoldDB" id="A0A4S3JR13"/>
<evidence type="ECO:0000313" key="6">
    <source>
        <dbReference type="Proteomes" id="UP000324241"/>
    </source>
</evidence>
<dbReference type="VEuPathDB" id="FungiDB:EYZ11_003208"/>
<dbReference type="Pfam" id="PF24855">
    <property type="entry name" value="DUF7729"/>
    <property type="match status" value="1"/>
</dbReference>
<accession>A0A4S3JR13</accession>
<dbReference type="InterPro" id="IPR056146">
    <property type="entry name" value="DUF7729"/>
</dbReference>
<evidence type="ECO:0000313" key="3">
    <source>
        <dbReference type="EMBL" id="KAA8643557.1"/>
    </source>
</evidence>
<dbReference type="RefSeq" id="XP_033422919.1">
    <property type="nucleotide sequence ID" value="XM_033574901.1"/>
</dbReference>